<dbReference type="Proteomes" id="UP000792063">
    <property type="component" value="Unassembled WGS sequence"/>
</dbReference>
<evidence type="ECO:0000256" key="1">
    <source>
        <dbReference type="ARBA" id="ARBA00004613"/>
    </source>
</evidence>
<evidence type="ECO:0000256" key="2">
    <source>
        <dbReference type="ARBA" id="ARBA00009520"/>
    </source>
</evidence>
<name>A0A3R7H220_9STRA</name>
<comment type="subcellular location">
    <subcellularLocation>
        <location evidence="1">Secreted</location>
    </subcellularLocation>
</comment>
<reference evidence="9 10" key="2">
    <citation type="submission" date="2018-07" db="EMBL/GenBank/DDBJ databases">
        <title>Genome sequencing of oomycete isolates from Chile give support for New Zealand origin for Phytophthora kernoviae and make available the first Nothophytophthora sp. genome.</title>
        <authorList>
            <person name="Studholme D.J."/>
            <person name="Sanfuentes E."/>
            <person name="Panda P."/>
            <person name="Hill R."/>
            <person name="Sambles C."/>
            <person name="Grant M."/>
            <person name="Williams N.M."/>
            <person name="Mcdougal R.L."/>
        </authorList>
    </citation>
    <scope>NUCLEOTIDE SEQUENCE [LARGE SCALE GENOMIC DNA]</scope>
    <source>
        <strain evidence="7">Chile2</strain>
        <strain evidence="8">Chile4</strain>
    </source>
</reference>
<keyword evidence="3" id="KW-0964">Secreted</keyword>
<dbReference type="EMBL" id="JPWU03000026">
    <property type="protein sequence ID" value="KAG2530775.1"/>
    <property type="molecule type" value="Genomic_DNA"/>
</dbReference>
<reference evidence="5" key="3">
    <citation type="submission" date="2020-06" db="EMBL/GenBank/DDBJ databases">
        <authorList>
            <person name="Studholme D.J."/>
        </authorList>
    </citation>
    <scope>NUCLEOTIDE SEQUENCE</scope>
    <source>
        <strain evidence="5">NZFS 2646</strain>
        <strain evidence="6">NZFS 3630</strain>
    </source>
</reference>
<dbReference type="Proteomes" id="UP000785171">
    <property type="component" value="Unassembled WGS sequence"/>
</dbReference>
<evidence type="ECO:0000256" key="3">
    <source>
        <dbReference type="ARBA" id="ARBA00022525"/>
    </source>
</evidence>
<accession>A0A3R7H220</accession>
<dbReference type="Pfam" id="PF05630">
    <property type="entry name" value="NPP1"/>
    <property type="match status" value="1"/>
</dbReference>
<evidence type="ECO:0000256" key="4">
    <source>
        <dbReference type="ARBA" id="ARBA00023026"/>
    </source>
</evidence>
<reference evidence="5" key="1">
    <citation type="journal article" date="2015" name="Genom Data">
        <title>Genome sequences of six Phytophthora species associated with forests in New Zealand.</title>
        <authorList>
            <person name="Studholme D.J."/>
            <person name="McDougal R.L."/>
            <person name="Sambles C."/>
            <person name="Hansen E."/>
            <person name="Hardy G."/>
            <person name="Grant M."/>
            <person name="Ganley R.J."/>
            <person name="Williams N.M."/>
        </authorList>
    </citation>
    <scope>NUCLEOTIDE SEQUENCE</scope>
    <source>
        <strain evidence="5">NZFS 2646</strain>
        <strain evidence="6">NZFS 3630</strain>
    </source>
</reference>
<evidence type="ECO:0000313" key="5">
    <source>
        <dbReference type="EMBL" id="KAG2522846.1"/>
    </source>
</evidence>
<dbReference type="Proteomes" id="UP000285624">
    <property type="component" value="Unassembled WGS sequence"/>
</dbReference>
<evidence type="ECO:0000313" key="10">
    <source>
        <dbReference type="Proteomes" id="UP000285883"/>
    </source>
</evidence>
<sequence length="215" mass="24009">MNFRVLLVKFKPQLHLKEGCHPYPAVQEDGSVSGGLKWAGKQGGDCKGSKLGSQVYARSTWFGDVWAIMYAWYFPKGREAVSMHPYARFFGHRHNWEYAIVWIDNPALDDPAILGVSMSAATSYSKRAPPMAKYLDGDSLKVEYYSNAVVASTALRLTKTKGEFQDLVTWDQLPDAARNALIDTDWDTTLFNTAGAKFPLKDGVFNETLAKAYPL</sequence>
<evidence type="ECO:0000313" key="7">
    <source>
        <dbReference type="EMBL" id="RLN10307.1"/>
    </source>
</evidence>
<dbReference type="EMBL" id="JPWV03000156">
    <property type="protein sequence ID" value="KAG2522846.1"/>
    <property type="molecule type" value="Genomic_DNA"/>
</dbReference>
<dbReference type="EMBL" id="MBDN02000019">
    <property type="protein sequence ID" value="RLN84417.1"/>
    <property type="molecule type" value="Genomic_DNA"/>
</dbReference>
<organism evidence="7 10">
    <name type="scientific">Phytophthora kernoviae</name>
    <dbReference type="NCBI Taxonomy" id="325452"/>
    <lineage>
        <taxon>Eukaryota</taxon>
        <taxon>Sar</taxon>
        <taxon>Stramenopiles</taxon>
        <taxon>Oomycota</taxon>
        <taxon>Peronosporomycetes</taxon>
        <taxon>Peronosporales</taxon>
        <taxon>Peronosporaceae</taxon>
        <taxon>Phytophthora</taxon>
    </lineage>
</organism>
<keyword evidence="9" id="KW-1185">Reference proteome</keyword>
<dbReference type="GO" id="GO:0005576">
    <property type="term" value="C:extracellular region"/>
    <property type="evidence" value="ECO:0007669"/>
    <property type="project" value="UniProtKB-SubCell"/>
</dbReference>
<keyword evidence="4" id="KW-0843">Virulence</keyword>
<evidence type="ECO:0000313" key="9">
    <source>
        <dbReference type="Proteomes" id="UP000285624"/>
    </source>
</evidence>
<dbReference type="EMBL" id="MAYM02001859">
    <property type="protein sequence ID" value="RLN10307.1"/>
    <property type="molecule type" value="Genomic_DNA"/>
</dbReference>
<dbReference type="PIRSF" id="PIRSF029958">
    <property type="entry name" value="Necrosis-inducing_protein"/>
    <property type="match status" value="1"/>
</dbReference>
<evidence type="ECO:0000313" key="8">
    <source>
        <dbReference type="EMBL" id="RLN84417.1"/>
    </source>
</evidence>
<dbReference type="InterPro" id="IPR008701">
    <property type="entry name" value="NPP1"/>
</dbReference>
<dbReference type="Proteomes" id="UP000285883">
    <property type="component" value="Unassembled WGS sequence"/>
</dbReference>
<proteinExistence type="inferred from homology"/>
<dbReference type="PANTHER" id="PTHR33657:SF8">
    <property type="entry name" value="DOMAIN PROTEIN, PUTATIVE (AFU_ORTHOLOGUE AFUA_5G00600)-RELATED"/>
    <property type="match status" value="1"/>
</dbReference>
<comment type="similarity">
    <text evidence="2">Belongs to the Necrosis inducing protein (NPP1) family.</text>
</comment>
<dbReference type="AlphaFoldDB" id="A0A3R7H220"/>
<evidence type="ECO:0008006" key="11">
    <source>
        <dbReference type="Google" id="ProtNLM"/>
    </source>
</evidence>
<evidence type="ECO:0000313" key="6">
    <source>
        <dbReference type="EMBL" id="KAG2530775.1"/>
    </source>
</evidence>
<protein>
    <recommendedName>
        <fullName evidence="11">Necrosis inducing-like protein NPP1 type</fullName>
    </recommendedName>
</protein>
<comment type="caution">
    <text evidence="7">The sequence shown here is derived from an EMBL/GenBank/DDBJ whole genome shotgun (WGS) entry which is preliminary data.</text>
</comment>
<gene>
    <name evidence="7" type="ORF">BBI17_001151</name>
    <name evidence="8" type="ORF">BBO99_00001359</name>
    <name evidence="5" type="ORF">JM16_005600</name>
    <name evidence="6" type="ORF">JM18_001192</name>
</gene>
<dbReference type="STRING" id="325452.A0A3R7H220"/>
<dbReference type="PANTHER" id="PTHR33657">
    <property type="entry name" value="DOMAIN PROTEIN, PUTATIVE (AFU_ORTHOLOGUE AFUA_5G00600)-RELATED"/>
    <property type="match status" value="1"/>
</dbReference>